<dbReference type="InterPro" id="IPR012676">
    <property type="entry name" value="TGS-like"/>
</dbReference>
<dbReference type="Gene3D" id="1.10.150.300">
    <property type="entry name" value="TGS-like domain"/>
    <property type="match status" value="1"/>
</dbReference>
<dbReference type="InterPro" id="IPR006073">
    <property type="entry name" value="GTP-bd"/>
</dbReference>
<name>A0A1F7I091_9BACT</name>
<feature type="domain" description="TGS" evidence="5">
    <location>
        <begin position="168"/>
        <end position="252"/>
    </location>
</feature>
<evidence type="ECO:0000256" key="1">
    <source>
        <dbReference type="ARBA" id="ARBA00022741"/>
    </source>
</evidence>
<dbReference type="InterPro" id="IPR031167">
    <property type="entry name" value="G_OBG"/>
</dbReference>
<feature type="domain" description="OBG-type G" evidence="4">
    <location>
        <begin position="3"/>
        <end position="254"/>
    </location>
</feature>
<reference evidence="6 7" key="1">
    <citation type="journal article" date="2016" name="Nat. Commun.">
        <title>Thousands of microbial genomes shed light on interconnected biogeochemical processes in an aquifer system.</title>
        <authorList>
            <person name="Anantharaman K."/>
            <person name="Brown C.T."/>
            <person name="Hug L.A."/>
            <person name="Sharon I."/>
            <person name="Castelle C.J."/>
            <person name="Probst A.J."/>
            <person name="Thomas B.C."/>
            <person name="Singh A."/>
            <person name="Wilkins M.J."/>
            <person name="Karaoz U."/>
            <person name="Brodie E.L."/>
            <person name="Williams K.H."/>
            <person name="Hubbard S.S."/>
            <person name="Banfield J.F."/>
        </authorList>
    </citation>
    <scope>NUCLEOTIDE SEQUENCE [LARGE SCALE GENOMIC DNA]</scope>
</reference>
<evidence type="ECO:0000256" key="2">
    <source>
        <dbReference type="ARBA" id="ARBA00022840"/>
    </source>
</evidence>
<accession>A0A1F7I091</accession>
<dbReference type="GO" id="GO:0016887">
    <property type="term" value="F:ATP hydrolysis activity"/>
    <property type="evidence" value="ECO:0007669"/>
    <property type="project" value="TreeGrafter"/>
</dbReference>
<evidence type="ECO:0000256" key="3">
    <source>
        <dbReference type="ARBA" id="ARBA00022842"/>
    </source>
</evidence>
<keyword evidence="3" id="KW-0460">Magnesium</keyword>
<dbReference type="GO" id="GO:0005737">
    <property type="term" value="C:cytoplasm"/>
    <property type="evidence" value="ECO:0007669"/>
    <property type="project" value="TreeGrafter"/>
</dbReference>
<dbReference type="Gene3D" id="3.40.50.300">
    <property type="entry name" value="P-loop containing nucleotide triphosphate hydrolases"/>
    <property type="match status" value="1"/>
</dbReference>
<dbReference type="Pfam" id="PF01926">
    <property type="entry name" value="MMR_HSR1"/>
    <property type="match status" value="1"/>
</dbReference>
<dbReference type="Proteomes" id="UP000176803">
    <property type="component" value="Unassembled WGS sequence"/>
</dbReference>
<dbReference type="GO" id="GO:0005525">
    <property type="term" value="F:GTP binding"/>
    <property type="evidence" value="ECO:0007669"/>
    <property type="project" value="InterPro"/>
</dbReference>
<dbReference type="PANTHER" id="PTHR23305">
    <property type="entry name" value="OBG GTPASE FAMILY"/>
    <property type="match status" value="1"/>
</dbReference>
<proteinExistence type="predicted"/>
<evidence type="ECO:0008006" key="8">
    <source>
        <dbReference type="Google" id="ProtNLM"/>
    </source>
</evidence>
<organism evidence="6 7">
    <name type="scientific">Candidatus Roizmanbacteria bacterium RIFCSPHIGHO2_12_FULL_41_11</name>
    <dbReference type="NCBI Taxonomy" id="1802052"/>
    <lineage>
        <taxon>Bacteria</taxon>
        <taxon>Candidatus Roizmaniibacteriota</taxon>
    </lineage>
</organism>
<dbReference type="Pfam" id="PF06071">
    <property type="entry name" value="YchF-GTPase_C"/>
    <property type="match status" value="1"/>
</dbReference>
<dbReference type="PANTHER" id="PTHR23305:SF18">
    <property type="entry name" value="OBG-TYPE G DOMAIN-CONTAINING PROTEIN"/>
    <property type="match status" value="1"/>
</dbReference>
<comment type="caution">
    <text evidence="6">The sequence shown here is derived from an EMBL/GenBank/DDBJ whole genome shotgun (WGS) entry which is preliminary data.</text>
</comment>
<evidence type="ECO:0000259" key="5">
    <source>
        <dbReference type="PROSITE" id="PS51880"/>
    </source>
</evidence>
<dbReference type="InterPro" id="IPR023192">
    <property type="entry name" value="TGS-like_dom_sf"/>
</dbReference>
<dbReference type="InterPro" id="IPR027417">
    <property type="entry name" value="P-loop_NTPase"/>
</dbReference>
<dbReference type="FunFam" id="3.10.20.30:FF:000001">
    <property type="entry name" value="Ribosome-binding ATPase YchF"/>
    <property type="match status" value="1"/>
</dbReference>
<keyword evidence="1" id="KW-0547">Nucleotide-binding</keyword>
<dbReference type="Gene3D" id="3.10.20.30">
    <property type="match status" value="2"/>
</dbReference>
<dbReference type="AlphaFoldDB" id="A0A1F7I091"/>
<evidence type="ECO:0000259" key="4">
    <source>
        <dbReference type="PROSITE" id="PS51710"/>
    </source>
</evidence>
<dbReference type="GO" id="GO:0005524">
    <property type="term" value="F:ATP binding"/>
    <property type="evidence" value="ECO:0007669"/>
    <property type="project" value="UniProtKB-KW"/>
</dbReference>
<protein>
    <recommendedName>
        <fullName evidence="8">OBG-type G domain-containing protein</fullName>
    </recommendedName>
</protein>
<evidence type="ECO:0000313" key="6">
    <source>
        <dbReference type="EMBL" id="OGK36803.1"/>
    </source>
</evidence>
<dbReference type="SUPFAM" id="SSF52540">
    <property type="entry name" value="P-loop containing nucleoside triphosphate hydrolases"/>
    <property type="match status" value="1"/>
</dbReference>
<dbReference type="PROSITE" id="PS51710">
    <property type="entry name" value="G_OBG"/>
    <property type="match status" value="1"/>
</dbReference>
<dbReference type="SUPFAM" id="SSF81271">
    <property type="entry name" value="TGS-like"/>
    <property type="match status" value="1"/>
</dbReference>
<dbReference type="InterPro" id="IPR005225">
    <property type="entry name" value="Small_GTP-bd"/>
</dbReference>
<dbReference type="PROSITE" id="PS51880">
    <property type="entry name" value="TGS"/>
    <property type="match status" value="1"/>
</dbReference>
<gene>
    <name evidence="6" type="ORF">A3F03_01780</name>
</gene>
<dbReference type="InterPro" id="IPR012675">
    <property type="entry name" value="Beta-grasp_dom_sf"/>
</dbReference>
<dbReference type="InterPro" id="IPR013029">
    <property type="entry name" value="YchF_C"/>
</dbReference>
<evidence type="ECO:0000313" key="7">
    <source>
        <dbReference type="Proteomes" id="UP000176803"/>
    </source>
</evidence>
<dbReference type="InterPro" id="IPR004095">
    <property type="entry name" value="TGS"/>
</dbReference>
<keyword evidence="2" id="KW-0067">ATP-binding</keyword>
<dbReference type="PRINTS" id="PR00326">
    <property type="entry name" value="GTP1OBG"/>
</dbReference>
<dbReference type="EMBL" id="MGAC01000053">
    <property type="protein sequence ID" value="OGK36803.1"/>
    <property type="molecule type" value="Genomic_DNA"/>
</dbReference>
<sequence length="254" mass="28430">MNLSIGIVGLPNVGKSTLFNALMKRKLAQTANYPFTTVKPNTGVVVVPDKRLEKLSELIKPEKVTPAAVTFADIAGLVKNAHKGEGLGNEFLGYIRNVDAIVHVVREFENVDVAHVMGSVDSKRDREIINLELELSGIRKLTIEWINKDKEQFEKVEELIRQTYIALDLITFYTIKGGKEVRAWSLKKGSTAFNAAEKVHTDFVKKFIKAEVIQVDELLVHGSWKKAKELGKVRIEGRDYIVKDGDVIEFKIGA</sequence>
<dbReference type="NCBIfam" id="TIGR00231">
    <property type="entry name" value="small_GTP"/>
    <property type="match status" value="1"/>
</dbReference>